<dbReference type="Proteomes" id="UP000001449">
    <property type="component" value="Chromosome 3"/>
</dbReference>
<dbReference type="HOGENOM" id="CLU_002833_2_3_1"/>
<keyword evidence="2 3" id="KW-0326">Glycosidase</keyword>
<dbReference type="PROSITE" id="PS01095">
    <property type="entry name" value="GH18_1"/>
    <property type="match status" value="1"/>
</dbReference>
<name>B8BX08_THAPS</name>
<dbReference type="InterPro" id="IPR001223">
    <property type="entry name" value="Glyco_hydro18_cat"/>
</dbReference>
<dbReference type="GO" id="GO:0004553">
    <property type="term" value="F:hydrolase activity, hydrolyzing O-glycosyl compounds"/>
    <property type="evidence" value="ECO:0007669"/>
    <property type="project" value="InterPro"/>
</dbReference>
<keyword evidence="7" id="KW-1185">Reference proteome</keyword>
<dbReference type="PANTHER" id="PTHR11177:SF333">
    <property type="entry name" value="CHITINASE"/>
    <property type="match status" value="1"/>
</dbReference>
<dbReference type="InterPro" id="IPR050314">
    <property type="entry name" value="Glycosyl_Hydrlase_18"/>
</dbReference>
<proteinExistence type="inferred from homology"/>
<feature type="non-terminal residue" evidence="6">
    <location>
        <position position="334"/>
    </location>
</feature>
<dbReference type="GO" id="GO:0005975">
    <property type="term" value="P:carbohydrate metabolic process"/>
    <property type="evidence" value="ECO:0007669"/>
    <property type="project" value="InterPro"/>
</dbReference>
<dbReference type="GeneID" id="7442485"/>
<dbReference type="GO" id="GO:0008061">
    <property type="term" value="F:chitin binding"/>
    <property type="evidence" value="ECO:0007669"/>
    <property type="project" value="InterPro"/>
</dbReference>
<dbReference type="Gene3D" id="3.20.20.80">
    <property type="entry name" value="Glycosidases"/>
    <property type="match status" value="1"/>
</dbReference>
<dbReference type="AlphaFoldDB" id="B8BX08"/>
<dbReference type="SMART" id="SM00636">
    <property type="entry name" value="Glyco_18"/>
    <property type="match status" value="1"/>
</dbReference>
<dbReference type="eggNOG" id="KOG2806">
    <property type="taxonomic scope" value="Eukaryota"/>
</dbReference>
<dbReference type="KEGG" id="tps:THAPSDRAFT_261660"/>
<reference evidence="6 7" key="1">
    <citation type="journal article" date="2004" name="Science">
        <title>The genome of the diatom Thalassiosira pseudonana: ecology, evolution, and metabolism.</title>
        <authorList>
            <person name="Armbrust E.V."/>
            <person name="Berges J.A."/>
            <person name="Bowler C."/>
            <person name="Green B.R."/>
            <person name="Martinez D."/>
            <person name="Putnam N.H."/>
            <person name="Zhou S."/>
            <person name="Allen A.E."/>
            <person name="Apt K.E."/>
            <person name="Bechner M."/>
            <person name="Brzezinski M.A."/>
            <person name="Chaal B.K."/>
            <person name="Chiovitti A."/>
            <person name="Davis A.K."/>
            <person name="Demarest M.S."/>
            <person name="Detter J.C."/>
            <person name="Glavina T."/>
            <person name="Goodstein D."/>
            <person name="Hadi M.Z."/>
            <person name="Hellsten U."/>
            <person name="Hildebrand M."/>
            <person name="Jenkins B.D."/>
            <person name="Jurka J."/>
            <person name="Kapitonov V.V."/>
            <person name="Kroger N."/>
            <person name="Lau W.W."/>
            <person name="Lane T.W."/>
            <person name="Larimer F.W."/>
            <person name="Lippmeier J.C."/>
            <person name="Lucas S."/>
            <person name="Medina M."/>
            <person name="Montsant A."/>
            <person name="Obornik M."/>
            <person name="Parker M.S."/>
            <person name="Palenik B."/>
            <person name="Pazour G.J."/>
            <person name="Richardson P.M."/>
            <person name="Rynearson T.A."/>
            <person name="Saito M.A."/>
            <person name="Schwartz D.C."/>
            <person name="Thamatrakoln K."/>
            <person name="Valentin K."/>
            <person name="Vardi A."/>
            <person name="Wilkerson F.P."/>
            <person name="Rokhsar D.S."/>
        </authorList>
    </citation>
    <scope>NUCLEOTIDE SEQUENCE [LARGE SCALE GENOMIC DNA]</scope>
    <source>
        <strain evidence="6 7">CCMP1335</strain>
    </source>
</reference>
<feature type="domain" description="GH18" evidence="5">
    <location>
        <begin position="1"/>
        <end position="334"/>
    </location>
</feature>
<dbReference type="InParanoid" id="B8BX08"/>
<evidence type="ECO:0000259" key="5">
    <source>
        <dbReference type="PROSITE" id="PS51910"/>
    </source>
</evidence>
<dbReference type="PaxDb" id="35128-Thaps261660"/>
<evidence type="ECO:0000313" key="6">
    <source>
        <dbReference type="EMBL" id="EED94122.1"/>
    </source>
</evidence>
<keyword evidence="1 3" id="KW-0378">Hydrolase</keyword>
<reference evidence="6 7" key="2">
    <citation type="journal article" date="2008" name="Nature">
        <title>The Phaeodactylum genome reveals the evolutionary history of diatom genomes.</title>
        <authorList>
            <person name="Bowler C."/>
            <person name="Allen A.E."/>
            <person name="Badger J.H."/>
            <person name="Grimwood J."/>
            <person name="Jabbari K."/>
            <person name="Kuo A."/>
            <person name="Maheswari U."/>
            <person name="Martens C."/>
            <person name="Maumus F."/>
            <person name="Otillar R.P."/>
            <person name="Rayko E."/>
            <person name="Salamov A."/>
            <person name="Vandepoele K."/>
            <person name="Beszteri B."/>
            <person name="Gruber A."/>
            <person name="Heijde M."/>
            <person name="Katinka M."/>
            <person name="Mock T."/>
            <person name="Valentin K."/>
            <person name="Verret F."/>
            <person name="Berges J.A."/>
            <person name="Brownlee C."/>
            <person name="Cadoret J.P."/>
            <person name="Chiovitti A."/>
            <person name="Choi C.J."/>
            <person name="Coesel S."/>
            <person name="De Martino A."/>
            <person name="Detter J.C."/>
            <person name="Durkin C."/>
            <person name="Falciatore A."/>
            <person name="Fournet J."/>
            <person name="Haruta M."/>
            <person name="Huysman M.J."/>
            <person name="Jenkins B.D."/>
            <person name="Jiroutova K."/>
            <person name="Jorgensen R.E."/>
            <person name="Joubert Y."/>
            <person name="Kaplan A."/>
            <person name="Kroger N."/>
            <person name="Kroth P.G."/>
            <person name="La Roche J."/>
            <person name="Lindquist E."/>
            <person name="Lommer M."/>
            <person name="Martin-Jezequel V."/>
            <person name="Lopez P.J."/>
            <person name="Lucas S."/>
            <person name="Mangogna M."/>
            <person name="McGinnis K."/>
            <person name="Medlin L.K."/>
            <person name="Montsant A."/>
            <person name="Oudot-Le Secq M.P."/>
            <person name="Napoli C."/>
            <person name="Obornik M."/>
            <person name="Parker M.S."/>
            <person name="Petit J.L."/>
            <person name="Porcel B.M."/>
            <person name="Poulsen N."/>
            <person name="Robison M."/>
            <person name="Rychlewski L."/>
            <person name="Rynearson T.A."/>
            <person name="Schmutz J."/>
            <person name="Shapiro H."/>
            <person name="Siaut M."/>
            <person name="Stanley M."/>
            <person name="Sussman M.R."/>
            <person name="Taylor A.R."/>
            <person name="Vardi A."/>
            <person name="von Dassow P."/>
            <person name="Vyverman W."/>
            <person name="Willis A."/>
            <person name="Wyrwicz L.S."/>
            <person name="Rokhsar D.S."/>
            <person name="Weissenbach J."/>
            <person name="Armbrust E.V."/>
            <person name="Green B.R."/>
            <person name="Van de Peer Y."/>
            <person name="Grigoriev I.V."/>
        </authorList>
    </citation>
    <scope>NUCLEOTIDE SEQUENCE [LARGE SCALE GENOMIC DNA]</scope>
    <source>
        <strain evidence="6 7">CCMP1335</strain>
    </source>
</reference>
<evidence type="ECO:0000313" key="7">
    <source>
        <dbReference type="Proteomes" id="UP000001449"/>
    </source>
</evidence>
<dbReference type="EMBL" id="CM000640">
    <property type="protein sequence ID" value="EED94122.1"/>
    <property type="molecule type" value="Genomic_DNA"/>
</dbReference>
<comment type="similarity">
    <text evidence="4">Belongs to the glycosyl hydrolase 18 family.</text>
</comment>
<dbReference type="PROSITE" id="PS51910">
    <property type="entry name" value="GH18_2"/>
    <property type="match status" value="1"/>
</dbReference>
<organism evidence="6 7">
    <name type="scientific">Thalassiosira pseudonana</name>
    <name type="common">Marine diatom</name>
    <name type="synonym">Cyclotella nana</name>
    <dbReference type="NCBI Taxonomy" id="35128"/>
    <lineage>
        <taxon>Eukaryota</taxon>
        <taxon>Sar</taxon>
        <taxon>Stramenopiles</taxon>
        <taxon>Ochrophyta</taxon>
        <taxon>Bacillariophyta</taxon>
        <taxon>Coscinodiscophyceae</taxon>
        <taxon>Thalassiosirophycidae</taxon>
        <taxon>Thalassiosirales</taxon>
        <taxon>Thalassiosiraceae</taxon>
        <taxon>Thalassiosira</taxon>
    </lineage>
</organism>
<dbReference type="InterPro" id="IPR017853">
    <property type="entry name" value="GH"/>
</dbReference>
<dbReference type="InterPro" id="IPR029070">
    <property type="entry name" value="Chitinase_insertion_sf"/>
</dbReference>
<evidence type="ECO:0000256" key="3">
    <source>
        <dbReference type="RuleBase" id="RU000489"/>
    </source>
</evidence>
<dbReference type="InterPro" id="IPR011583">
    <property type="entry name" value="Chitinase_II/V-like_cat"/>
</dbReference>
<gene>
    <name evidence="6" type="ORF">THAPSDRAFT_261660</name>
</gene>
<evidence type="ECO:0000256" key="1">
    <source>
        <dbReference type="ARBA" id="ARBA00022801"/>
    </source>
</evidence>
<evidence type="ECO:0000256" key="4">
    <source>
        <dbReference type="RuleBase" id="RU004453"/>
    </source>
</evidence>
<dbReference type="RefSeq" id="XP_002288686.1">
    <property type="nucleotide sequence ID" value="XM_002288650.1"/>
</dbReference>
<dbReference type="InterPro" id="IPR001579">
    <property type="entry name" value="Glyco_hydro_18_chit_AS"/>
</dbReference>
<dbReference type="SUPFAM" id="SSF51445">
    <property type="entry name" value="(Trans)glycosidases"/>
    <property type="match status" value="1"/>
</dbReference>
<dbReference type="Gene3D" id="3.10.50.10">
    <property type="match status" value="1"/>
</dbReference>
<protein>
    <submittedName>
        <fullName evidence="6">Chitinase</fullName>
    </submittedName>
</protein>
<accession>B8BX08</accession>
<sequence length="334" mass="36994">YYQSWARYRPATCHPLLPEQIPYAQFGYTHLIYSFAGIAKNGVIDSYNGVLEEYGFYQEFNSLKQQGNTNGPALKTLIAIGGWNFDQTLFTNVASTPEKRTTFANSVVDFLVTHGFDGLDLDWEYPVSRQGSTQDYENYVLLVQAIRTAFKSSPSTTTGEEFLLTMAIPSNPEKLQAGYNLPSIASHIDWFHLMSYDIYGSWDTEAGSNSDMPYIEMTVDYILSSGVDPSQLVLGMASYGRSALLSDSTCTTAGCPISGGAITGCSGELGFIPTFELQEHYVNGEQYDTLLYNEITGSMEMVVSEGTGGGGGKVFVSLDLDMSWERKREYYLEK</sequence>
<feature type="non-terminal residue" evidence="6">
    <location>
        <position position="1"/>
    </location>
</feature>
<dbReference type="Pfam" id="PF00704">
    <property type="entry name" value="Glyco_hydro_18"/>
    <property type="match status" value="1"/>
</dbReference>
<dbReference type="SUPFAM" id="SSF54556">
    <property type="entry name" value="Chitinase insertion domain"/>
    <property type="match status" value="1"/>
</dbReference>
<dbReference type="PANTHER" id="PTHR11177">
    <property type="entry name" value="CHITINASE"/>
    <property type="match status" value="1"/>
</dbReference>
<evidence type="ECO:0000256" key="2">
    <source>
        <dbReference type="ARBA" id="ARBA00023295"/>
    </source>
</evidence>
<dbReference type="STRING" id="35128.B8BX08"/>